<dbReference type="SUPFAM" id="SSF54695">
    <property type="entry name" value="POZ domain"/>
    <property type="match status" value="1"/>
</dbReference>
<evidence type="ECO:0000313" key="2">
    <source>
        <dbReference type="EMBL" id="QHT00157.1"/>
    </source>
</evidence>
<dbReference type="InterPro" id="IPR003131">
    <property type="entry name" value="T1-type_BTB"/>
</dbReference>
<dbReference type="GO" id="GO:0051260">
    <property type="term" value="P:protein homooligomerization"/>
    <property type="evidence" value="ECO:0007669"/>
    <property type="project" value="InterPro"/>
</dbReference>
<sequence>MLITLNISGKIFKVPYDIIRKAQLFDNMLNDCEIINEVVIDRSAKLFKHVLSYLIDDKYPYPRKYYSELDYYLVPYDIDLLYDPHKKMELEIAQLKKNQILMMHEIIELELPEMVQTFKECAKYGCYNNCENHYQLCNDHKEHCCYRTDDGKFCDKNIPYYRGYCDEHVFSYLE</sequence>
<dbReference type="InterPro" id="IPR011333">
    <property type="entry name" value="SKP1/BTB/POZ_sf"/>
</dbReference>
<reference evidence="2" key="1">
    <citation type="journal article" date="2020" name="Nature">
        <title>Giant virus diversity and host interactions through global metagenomics.</title>
        <authorList>
            <person name="Schulz F."/>
            <person name="Roux S."/>
            <person name="Paez-Espino D."/>
            <person name="Jungbluth S."/>
            <person name="Walsh D.A."/>
            <person name="Denef V.J."/>
            <person name="McMahon K.D."/>
            <person name="Konstantinidis K.T."/>
            <person name="Eloe-Fadrosh E.A."/>
            <person name="Kyrpides N.C."/>
            <person name="Woyke T."/>
        </authorList>
    </citation>
    <scope>NUCLEOTIDE SEQUENCE</scope>
    <source>
        <strain evidence="2">GVMAG-M-3300020192-26</strain>
    </source>
</reference>
<proteinExistence type="predicted"/>
<evidence type="ECO:0000259" key="1">
    <source>
        <dbReference type="Pfam" id="PF02214"/>
    </source>
</evidence>
<protein>
    <recommendedName>
        <fullName evidence="1">Potassium channel tetramerisation-type BTB domain-containing protein</fullName>
    </recommendedName>
</protein>
<organism evidence="2">
    <name type="scientific">viral metagenome</name>
    <dbReference type="NCBI Taxonomy" id="1070528"/>
    <lineage>
        <taxon>unclassified sequences</taxon>
        <taxon>metagenomes</taxon>
        <taxon>organismal metagenomes</taxon>
    </lineage>
</organism>
<dbReference type="EMBL" id="MN739353">
    <property type="protein sequence ID" value="QHT00157.1"/>
    <property type="molecule type" value="Genomic_DNA"/>
</dbReference>
<dbReference type="AlphaFoldDB" id="A0A6C0C724"/>
<feature type="domain" description="Potassium channel tetramerisation-type BTB" evidence="1">
    <location>
        <begin position="3"/>
        <end position="75"/>
    </location>
</feature>
<accession>A0A6C0C724</accession>
<name>A0A6C0C724_9ZZZZ</name>
<dbReference type="Gene3D" id="3.30.710.10">
    <property type="entry name" value="Potassium Channel Kv1.1, Chain A"/>
    <property type="match status" value="1"/>
</dbReference>
<dbReference type="Pfam" id="PF02214">
    <property type="entry name" value="BTB_2"/>
    <property type="match status" value="1"/>
</dbReference>